<keyword evidence="10" id="KW-0862">Zinc</keyword>
<evidence type="ECO:0000256" key="4">
    <source>
        <dbReference type="ARBA" id="ARBA00022640"/>
    </source>
</evidence>
<feature type="region of interest" description="Disordered" evidence="18">
    <location>
        <begin position="467"/>
        <end position="503"/>
    </location>
</feature>
<evidence type="ECO:0000256" key="13">
    <source>
        <dbReference type="ARBA" id="ARBA00023136"/>
    </source>
</evidence>
<keyword evidence="21" id="KW-1185">Reference proteome</keyword>
<evidence type="ECO:0000256" key="9">
    <source>
        <dbReference type="ARBA" id="ARBA00022777"/>
    </source>
</evidence>
<keyword evidence="7" id="KW-0479">Metal-binding</keyword>
<evidence type="ECO:0000256" key="5">
    <source>
        <dbReference type="ARBA" id="ARBA00022679"/>
    </source>
</evidence>
<feature type="compositionally biased region" description="Gly residues" evidence="18">
    <location>
        <begin position="470"/>
        <end position="503"/>
    </location>
</feature>
<dbReference type="InterPro" id="IPR039606">
    <property type="entry name" value="Phytol/farnesol_kinase"/>
</dbReference>
<keyword evidence="9" id="KW-0418">Kinase</keyword>
<dbReference type="PANTHER" id="PTHR32523:SF8">
    <property type="entry name" value="DOLICHOL KINASE"/>
    <property type="match status" value="1"/>
</dbReference>
<evidence type="ECO:0000259" key="19">
    <source>
        <dbReference type="PROSITE" id="PS50865"/>
    </source>
</evidence>
<evidence type="ECO:0000256" key="2">
    <source>
        <dbReference type="ARBA" id="ARBA00010794"/>
    </source>
</evidence>
<evidence type="ECO:0000256" key="10">
    <source>
        <dbReference type="ARBA" id="ARBA00022833"/>
    </source>
</evidence>
<dbReference type="EMBL" id="JAEHOE010000011">
    <property type="protein sequence ID" value="KAG2498201.1"/>
    <property type="molecule type" value="Genomic_DNA"/>
</dbReference>
<dbReference type="Pfam" id="PF01753">
    <property type="entry name" value="zf-MYND"/>
    <property type="match status" value="1"/>
</dbReference>
<comment type="pathway">
    <text evidence="14">Cofactor biosynthesis; tocopherol biosynthesis.</text>
</comment>
<comment type="subcellular location">
    <subcellularLocation>
        <location evidence="1">Plastid</location>
        <location evidence="1">Chloroplast membrane</location>
        <topology evidence="1">Multi-pass membrane protein</topology>
    </subcellularLocation>
</comment>
<dbReference type="GO" id="GO:0016020">
    <property type="term" value="C:membrane"/>
    <property type="evidence" value="ECO:0007669"/>
    <property type="project" value="UniProtKB-SubCell"/>
</dbReference>
<evidence type="ECO:0000256" key="14">
    <source>
        <dbReference type="ARBA" id="ARBA00024015"/>
    </source>
</evidence>
<reference evidence="20" key="1">
    <citation type="journal article" date="2020" name="bioRxiv">
        <title>Comparative genomics of Chlamydomonas.</title>
        <authorList>
            <person name="Craig R.J."/>
            <person name="Hasan A.R."/>
            <person name="Ness R.W."/>
            <person name="Keightley P.D."/>
        </authorList>
    </citation>
    <scope>NUCLEOTIDE SEQUENCE</scope>
    <source>
        <strain evidence="20">CCAP 11/70</strain>
    </source>
</reference>
<keyword evidence="5" id="KW-0808">Transferase</keyword>
<keyword evidence="4" id="KW-0934">Plastid</keyword>
<evidence type="ECO:0000256" key="16">
    <source>
        <dbReference type="ARBA" id="ARBA00048889"/>
    </source>
</evidence>
<dbReference type="AlphaFoldDB" id="A0A835YCB1"/>
<comment type="caution">
    <text evidence="20">The sequence shown here is derived from an EMBL/GenBank/DDBJ whole genome shotgun (WGS) entry which is preliminary data.</text>
</comment>
<dbReference type="GO" id="GO:0008270">
    <property type="term" value="F:zinc ion binding"/>
    <property type="evidence" value="ECO:0007669"/>
    <property type="project" value="UniProtKB-KW"/>
</dbReference>
<evidence type="ECO:0000256" key="7">
    <source>
        <dbReference type="ARBA" id="ARBA00022723"/>
    </source>
</evidence>
<keyword evidence="13" id="KW-0472">Membrane</keyword>
<dbReference type="GO" id="GO:0010276">
    <property type="term" value="F:phytol kinase activity"/>
    <property type="evidence" value="ECO:0007669"/>
    <property type="project" value="UniProtKB-EC"/>
</dbReference>
<protein>
    <recommendedName>
        <fullName evidence="15">phytol kinase</fullName>
        <ecNumber evidence="15">2.7.1.182</ecNumber>
    </recommendedName>
</protein>
<dbReference type="InterPro" id="IPR002893">
    <property type="entry name" value="Znf_MYND"/>
</dbReference>
<accession>A0A835YCB1</accession>
<dbReference type="GO" id="GO:0009507">
    <property type="term" value="C:chloroplast"/>
    <property type="evidence" value="ECO:0007669"/>
    <property type="project" value="UniProtKB-SubCell"/>
</dbReference>
<comment type="catalytic activity">
    <reaction evidence="16">
        <text>phytol + CTP = phytyl phosphate + CDP + H(+)</text>
        <dbReference type="Rhea" id="RHEA:38055"/>
        <dbReference type="ChEBI" id="CHEBI:15378"/>
        <dbReference type="ChEBI" id="CHEBI:17327"/>
        <dbReference type="ChEBI" id="CHEBI:37563"/>
        <dbReference type="ChEBI" id="CHEBI:58069"/>
        <dbReference type="ChEBI" id="CHEBI:75483"/>
        <dbReference type="EC" id="2.7.1.182"/>
    </reaction>
</comment>
<dbReference type="SUPFAM" id="SSF144232">
    <property type="entry name" value="HIT/MYND zinc finger-like"/>
    <property type="match status" value="1"/>
</dbReference>
<evidence type="ECO:0000256" key="11">
    <source>
        <dbReference type="ARBA" id="ARBA00022946"/>
    </source>
</evidence>
<evidence type="ECO:0000256" key="8">
    <source>
        <dbReference type="ARBA" id="ARBA00022771"/>
    </source>
</evidence>
<evidence type="ECO:0000256" key="12">
    <source>
        <dbReference type="ARBA" id="ARBA00022989"/>
    </source>
</evidence>
<evidence type="ECO:0000256" key="15">
    <source>
        <dbReference type="ARBA" id="ARBA00039024"/>
    </source>
</evidence>
<dbReference type="PANTHER" id="PTHR32523">
    <property type="entry name" value="PHYTOL KINASE 1, CHLOROPLASTIC"/>
    <property type="match status" value="1"/>
</dbReference>
<keyword evidence="6" id="KW-0812">Transmembrane</keyword>
<feature type="domain" description="MYND-type" evidence="19">
    <location>
        <begin position="677"/>
        <end position="719"/>
    </location>
</feature>
<dbReference type="EC" id="2.7.1.182" evidence="15"/>
<evidence type="ECO:0000256" key="18">
    <source>
        <dbReference type="SAM" id="MobiDB-lite"/>
    </source>
</evidence>
<proteinExistence type="inferred from homology"/>
<evidence type="ECO:0000256" key="1">
    <source>
        <dbReference type="ARBA" id="ARBA00004508"/>
    </source>
</evidence>
<keyword evidence="12" id="KW-1133">Transmembrane helix</keyword>
<evidence type="ECO:0000256" key="17">
    <source>
        <dbReference type="PROSITE-ProRule" id="PRU00134"/>
    </source>
</evidence>
<organism evidence="20 21">
    <name type="scientific">Edaphochlamys debaryana</name>
    <dbReference type="NCBI Taxonomy" id="47281"/>
    <lineage>
        <taxon>Eukaryota</taxon>
        <taxon>Viridiplantae</taxon>
        <taxon>Chlorophyta</taxon>
        <taxon>core chlorophytes</taxon>
        <taxon>Chlorophyceae</taxon>
        <taxon>CS clade</taxon>
        <taxon>Chlamydomonadales</taxon>
        <taxon>Chlamydomonadales incertae sedis</taxon>
        <taxon>Edaphochlamys</taxon>
    </lineage>
</organism>
<evidence type="ECO:0000256" key="3">
    <source>
        <dbReference type="ARBA" id="ARBA00022528"/>
    </source>
</evidence>
<evidence type="ECO:0000313" key="20">
    <source>
        <dbReference type="EMBL" id="KAG2498201.1"/>
    </source>
</evidence>
<dbReference type="Proteomes" id="UP000612055">
    <property type="component" value="Unassembled WGS sequence"/>
</dbReference>
<keyword evidence="3" id="KW-0150">Chloroplast</keyword>
<evidence type="ECO:0000256" key="6">
    <source>
        <dbReference type="ARBA" id="ARBA00022692"/>
    </source>
</evidence>
<keyword evidence="11" id="KW-0809">Transit peptide</keyword>
<gene>
    <name evidence="20" type="ORF">HYH03_003954</name>
</gene>
<dbReference type="PROSITE" id="PS50865">
    <property type="entry name" value="ZF_MYND_2"/>
    <property type="match status" value="1"/>
</dbReference>
<sequence>MQAPRSHGAASASSGPAQSTAARVSIAAARVEGLLRRVPEWAASIVQKRGRDGSLPRELTDSELEALVAALGQAYQEIFDTGPAAAQCALADARVRVGILQLAAFGYRGPAPPLVGEPAQALLLQAEWGAWACDLANLLVNQDVTGHPAAVEGQRWMAHGLLQTGAIPAAARQLANLADALRNSAVTPSRAFCEAAFDHFLEPALDLPAVLLSLSMRSGVASTMALSTTVLKAVDGSAGARSPVAAQTSPLVPGRTRAGRRLINGGVQGSTAGRLTFPAEPPLAVAASLAGGALPLLERLLRRAGEAPGGLESGVLGGSGNTFTIGMVARVPLTASLGLKWTWGCLLPLLAYGDPLQAAALVASAAKLLRRTDVNGRGGRVGPALVCELVQPLTAPGHLDGAAPAVRARLGLVLSVGLGEWVAELWRVVGVADAGTGPAGATKDEDTRDACLATLLGLCRTSVAVNSSGGDRGGGGGGSSTGGSGRPVGGGGDSRSSGGGGGAPWLPTGLAAVEVEAVGLALWLLQAWTPAAGPEPFGLIAETGLATAHLAASRPQEVRALGASGSANAWQPAAVRAVAEAVRRGFGVWQPAGGALRADTVAALGRQLRAVARQLEAWRAGEEGEGGGVDPDPEVWADLQAVVHGSTLGAALARQLVPPAEARRRLGLPPACSHPACANLAGDSEAGLRLRQCGRCGQAGYCCRECQTAHWRGGHRQACGGGSGSGGSKAS</sequence>
<evidence type="ECO:0000313" key="21">
    <source>
        <dbReference type="Proteomes" id="UP000612055"/>
    </source>
</evidence>
<keyword evidence="8 17" id="KW-0863">Zinc-finger</keyword>
<dbReference type="Gene3D" id="6.10.140.2220">
    <property type="match status" value="1"/>
</dbReference>
<comment type="similarity">
    <text evidence="2">Belongs to the polyprenol kinase family.</text>
</comment>
<name>A0A835YCB1_9CHLO</name>